<evidence type="ECO:0000256" key="1">
    <source>
        <dbReference type="ARBA" id="ARBA00001208"/>
    </source>
</evidence>
<dbReference type="Pfam" id="PF13833">
    <property type="entry name" value="EF-hand_8"/>
    <property type="match status" value="1"/>
</dbReference>
<evidence type="ECO:0000256" key="19">
    <source>
        <dbReference type="ARBA" id="ARBA00031279"/>
    </source>
</evidence>
<keyword evidence="13" id="KW-0677">Repeat</keyword>
<evidence type="ECO:0000256" key="18">
    <source>
        <dbReference type="ARBA" id="ARBA00023136"/>
    </source>
</evidence>
<keyword evidence="8" id="KW-1003">Cell membrane</keyword>
<dbReference type="PANTHER" id="PTHR10183:SF284">
    <property type="entry name" value="CALPAIN-1 CATALYTIC SUBUNIT"/>
    <property type="match status" value="1"/>
</dbReference>
<dbReference type="InterPro" id="IPR022682">
    <property type="entry name" value="Calpain_domain_III"/>
</dbReference>
<dbReference type="CDD" id="cd00214">
    <property type="entry name" value="Calpain_III"/>
    <property type="match status" value="1"/>
</dbReference>
<reference evidence="27" key="1">
    <citation type="submission" date="2025-08" db="UniProtKB">
        <authorList>
            <consortium name="Ensembl"/>
        </authorList>
    </citation>
    <scope>IDENTIFICATION</scope>
</reference>
<comment type="subcellular location">
    <subcellularLocation>
        <location evidence="3">Cell membrane</location>
    </subcellularLocation>
    <subcellularLocation>
        <location evidence="4">Cytoplasm</location>
    </subcellularLocation>
</comment>
<accession>A0A8C8CJZ4</accession>
<dbReference type="InterPro" id="IPR001300">
    <property type="entry name" value="Peptidase_C2_calpain_cat"/>
</dbReference>
<dbReference type="PROSITE" id="PS00139">
    <property type="entry name" value="THIOL_PROTEASE_CYS"/>
    <property type="match status" value="1"/>
</dbReference>
<dbReference type="Gene3D" id="1.10.238.10">
    <property type="entry name" value="EF-hand"/>
    <property type="match status" value="1"/>
</dbReference>
<evidence type="ECO:0000256" key="23">
    <source>
        <dbReference type="PIRSR" id="PIRSR622684-1"/>
    </source>
</evidence>
<evidence type="ECO:0000256" key="15">
    <source>
        <dbReference type="ARBA" id="ARBA00022807"/>
    </source>
</evidence>
<dbReference type="GO" id="GO:0006508">
    <property type="term" value="P:proteolysis"/>
    <property type="evidence" value="ECO:0007669"/>
    <property type="project" value="UniProtKB-KW"/>
</dbReference>
<keyword evidence="16" id="KW-0068">Autocatalytic cleavage</keyword>
<dbReference type="SUPFAM" id="SSF49758">
    <property type="entry name" value="Calpain large subunit, middle domain (domain III)"/>
    <property type="match status" value="1"/>
</dbReference>
<dbReference type="SMART" id="SM00230">
    <property type="entry name" value="CysPc"/>
    <property type="match status" value="1"/>
</dbReference>
<organism evidence="27 28">
    <name type="scientific">Oncorhynchus tshawytscha</name>
    <name type="common">Chinook salmon</name>
    <name type="synonym">Salmo tshawytscha</name>
    <dbReference type="NCBI Taxonomy" id="74940"/>
    <lineage>
        <taxon>Eukaryota</taxon>
        <taxon>Metazoa</taxon>
        <taxon>Chordata</taxon>
        <taxon>Craniata</taxon>
        <taxon>Vertebrata</taxon>
        <taxon>Euteleostomi</taxon>
        <taxon>Actinopterygii</taxon>
        <taxon>Neopterygii</taxon>
        <taxon>Teleostei</taxon>
        <taxon>Protacanthopterygii</taxon>
        <taxon>Salmoniformes</taxon>
        <taxon>Salmonidae</taxon>
        <taxon>Salmoninae</taxon>
        <taxon>Oncorhynchus</taxon>
    </lineage>
</organism>
<evidence type="ECO:0000256" key="3">
    <source>
        <dbReference type="ARBA" id="ARBA00004236"/>
    </source>
</evidence>
<dbReference type="SUPFAM" id="SSF47473">
    <property type="entry name" value="EF-hand"/>
    <property type="match status" value="1"/>
</dbReference>
<dbReference type="InterPro" id="IPR011992">
    <property type="entry name" value="EF-hand-dom_pair"/>
</dbReference>
<dbReference type="InterPro" id="IPR036213">
    <property type="entry name" value="Calpain_III_sf"/>
</dbReference>
<sequence>MEQVYASGMAAKLRSQWDRDEGLGQNHNAVKFQGQDFESLRAQCLQSSSLFEDSLFPCAASSLGFNELGPRSSKTQGVRWKRPPEICTRPQFIMDGATRTDICQGALGDCWLLAAIASLTLNDNLLHRVVPHGQDFGGQYAGIFHFQFWQYGEWVEVVIDDRLPVKDGKLLFVHSAEGGEFWSALLEKAYAKLNGCYEALSGGSTSEGFEDFTGGVTEMFELRKAPSDLYSIISRAVERGSLLGCSIDITGSHDMEAVTFKKLVKGHAYSLTGVDEVVYRGNKTKLVRIRNPWGEIEWTGAWSDNSREWEGVDRSVRGRLQNCSEDGEFWMSFSDFLLEFTRLEICNLTADALEATQQKKWSSAVYQGEWRSGSTAGGCRNFPATFWINPQFKVALQHPDTAGQSDCSFLVALMQKDRRKKRKEGKDMETIGFAIYEVPNEYMGKSGVHLKRDFFLTHGSSARSELFINLREVSSRFQLPAGEYIIVPSTFEPKKEGDFVLRVFSEKPANYEELDDDVTAELPAETELDESQIDAGFKSLFRQLAGEDMEISATELQTILNRIMTKHKDLKTDGFGPDSCRTMINLMDTDGSGKLGLTEFHVLWEKIKRYLTIFRQFDLDKSGTMSSYEMRMALEAAGFKLTNHLFQLIILRYTEADLAVDFDNFVTCLVRLETMFKTFKTLDTDADGVIQLNFFQWISLTMFA</sequence>
<protein>
    <recommendedName>
        <fullName evidence="7">Calpain-1 catalytic subunit</fullName>
        <ecNumber evidence="6">3.4.22.52</ecNumber>
    </recommendedName>
    <alternativeName>
        <fullName evidence="19">Calcium-activated neutral proteinase 1</fullName>
    </alternativeName>
    <alternativeName>
        <fullName evidence="20">Calpain mu-type</fullName>
    </alternativeName>
    <alternativeName>
        <fullName evidence="22">Calpain-1 large subunit</fullName>
    </alternativeName>
    <alternativeName>
        <fullName evidence="21">Micromolar-calpain</fullName>
    </alternativeName>
</protein>
<dbReference type="Pfam" id="PF01067">
    <property type="entry name" value="Calpain_III"/>
    <property type="match status" value="1"/>
</dbReference>
<evidence type="ECO:0000256" key="11">
    <source>
        <dbReference type="ARBA" id="ARBA00022670"/>
    </source>
</evidence>
<dbReference type="InterPro" id="IPR038765">
    <property type="entry name" value="Papain-like_cys_pep_sf"/>
</dbReference>
<dbReference type="Ensembl" id="ENSOTST00005011375.2">
    <property type="protein sequence ID" value="ENSOTSP00005010305.2"/>
    <property type="gene ID" value="ENSOTSG00005001371.2"/>
</dbReference>
<dbReference type="InterPro" id="IPR018247">
    <property type="entry name" value="EF_Hand_1_Ca_BS"/>
</dbReference>
<evidence type="ECO:0000256" key="5">
    <source>
        <dbReference type="ARBA" id="ARBA00007623"/>
    </source>
</evidence>
<keyword evidence="11 24" id="KW-0645">Protease</keyword>
<feature type="domain" description="Calpain catalytic" evidence="25">
    <location>
        <begin position="50"/>
        <end position="349"/>
    </location>
</feature>
<evidence type="ECO:0000256" key="4">
    <source>
        <dbReference type="ARBA" id="ARBA00004496"/>
    </source>
</evidence>
<evidence type="ECO:0000256" key="10">
    <source>
        <dbReference type="ARBA" id="ARBA00022553"/>
    </source>
</evidence>
<dbReference type="PROSITE" id="PS00018">
    <property type="entry name" value="EF_HAND_1"/>
    <property type="match status" value="1"/>
</dbReference>
<dbReference type="PANTHER" id="PTHR10183">
    <property type="entry name" value="CALPAIN"/>
    <property type="match status" value="1"/>
</dbReference>
<evidence type="ECO:0000256" key="8">
    <source>
        <dbReference type="ARBA" id="ARBA00022475"/>
    </source>
</evidence>
<dbReference type="InterPro" id="IPR002048">
    <property type="entry name" value="EF_hand_dom"/>
</dbReference>
<evidence type="ECO:0000256" key="9">
    <source>
        <dbReference type="ARBA" id="ARBA00022490"/>
    </source>
</evidence>
<reference evidence="27" key="2">
    <citation type="submission" date="2025-09" db="UniProtKB">
        <authorList>
            <consortium name="Ensembl"/>
        </authorList>
    </citation>
    <scope>IDENTIFICATION</scope>
</reference>
<evidence type="ECO:0000313" key="28">
    <source>
        <dbReference type="Proteomes" id="UP000694402"/>
    </source>
</evidence>
<evidence type="ECO:0000256" key="21">
    <source>
        <dbReference type="ARBA" id="ARBA00032278"/>
    </source>
</evidence>
<dbReference type="FunFam" id="1.10.238.10:FF:000124">
    <property type="entry name" value="Calpain-1 catalytic subunit"/>
    <property type="match status" value="1"/>
</dbReference>
<evidence type="ECO:0000256" key="22">
    <source>
        <dbReference type="ARBA" id="ARBA00032619"/>
    </source>
</evidence>
<keyword evidence="10" id="KW-0597">Phosphoprotein</keyword>
<keyword evidence="12" id="KW-0479">Metal-binding</keyword>
<evidence type="ECO:0000259" key="25">
    <source>
        <dbReference type="PROSITE" id="PS50203"/>
    </source>
</evidence>
<evidence type="ECO:0000256" key="12">
    <source>
        <dbReference type="ARBA" id="ARBA00022723"/>
    </source>
</evidence>
<dbReference type="GO" id="GO:0005509">
    <property type="term" value="F:calcium ion binding"/>
    <property type="evidence" value="ECO:0007669"/>
    <property type="project" value="InterPro"/>
</dbReference>
<dbReference type="PRINTS" id="PR00704">
    <property type="entry name" value="CALPAIN"/>
</dbReference>
<name>A0A8C8CJZ4_ONCTS</name>
<dbReference type="Proteomes" id="UP000694402">
    <property type="component" value="Unassembled WGS sequence"/>
</dbReference>
<keyword evidence="28" id="KW-1185">Reference proteome</keyword>
<dbReference type="GO" id="GO:0005886">
    <property type="term" value="C:plasma membrane"/>
    <property type="evidence" value="ECO:0007669"/>
    <property type="project" value="UniProtKB-SubCell"/>
</dbReference>
<dbReference type="SMART" id="SM00054">
    <property type="entry name" value="EFh"/>
    <property type="match status" value="3"/>
</dbReference>
<dbReference type="Gene3D" id="2.60.120.380">
    <property type="match status" value="1"/>
</dbReference>
<evidence type="ECO:0000256" key="6">
    <source>
        <dbReference type="ARBA" id="ARBA00012482"/>
    </source>
</evidence>
<evidence type="ECO:0000256" key="24">
    <source>
        <dbReference type="PROSITE-ProRule" id="PRU00239"/>
    </source>
</evidence>
<dbReference type="PROSITE" id="PS50222">
    <property type="entry name" value="EF_HAND_2"/>
    <property type="match status" value="1"/>
</dbReference>
<dbReference type="InterPro" id="IPR022684">
    <property type="entry name" value="Calpain_cysteine_protease"/>
</dbReference>
<keyword evidence="14 24" id="KW-0378">Hydrolase</keyword>
<dbReference type="Gene3D" id="3.90.70.10">
    <property type="entry name" value="Cysteine proteinases"/>
    <property type="match status" value="1"/>
</dbReference>
<dbReference type="CDD" id="cd00044">
    <property type="entry name" value="CysPc"/>
    <property type="match status" value="1"/>
</dbReference>
<dbReference type="Pfam" id="PF00648">
    <property type="entry name" value="Peptidase_C2"/>
    <property type="match status" value="1"/>
</dbReference>
<proteinExistence type="inferred from homology"/>
<evidence type="ECO:0000259" key="26">
    <source>
        <dbReference type="PROSITE" id="PS50222"/>
    </source>
</evidence>
<dbReference type="InterPro" id="IPR022683">
    <property type="entry name" value="Calpain_III"/>
</dbReference>
<dbReference type="FunFam" id="3.90.70.10:FF:000001">
    <property type="entry name" value="Calpain-1 catalytic subunit"/>
    <property type="match status" value="1"/>
</dbReference>
<dbReference type="AlphaFoldDB" id="A0A8C8CJZ4"/>
<dbReference type="FunFam" id="2.60.120.380:FF:000001">
    <property type="entry name" value="Calpain-1 catalytic subunit"/>
    <property type="match status" value="1"/>
</dbReference>
<evidence type="ECO:0000313" key="27">
    <source>
        <dbReference type="Ensembl" id="ENSOTSP00005010305.2"/>
    </source>
</evidence>
<dbReference type="InterPro" id="IPR000169">
    <property type="entry name" value="Pept_cys_AS"/>
</dbReference>
<feature type="domain" description="EF-hand" evidence="26">
    <location>
        <begin position="605"/>
        <end position="640"/>
    </location>
</feature>
<dbReference type="PROSITE" id="PS50203">
    <property type="entry name" value="CALPAIN_CAT"/>
    <property type="match status" value="1"/>
</dbReference>
<dbReference type="EC" id="3.4.22.52" evidence="6"/>
<dbReference type="GO" id="GO:0005737">
    <property type="term" value="C:cytoplasm"/>
    <property type="evidence" value="ECO:0007669"/>
    <property type="project" value="UniProtKB-SubCell"/>
</dbReference>
<keyword evidence="18" id="KW-0472">Membrane</keyword>
<comment type="catalytic activity">
    <reaction evidence="1">
        <text>Broad endopeptidase specificity.</text>
        <dbReference type="EC" id="3.4.22.52"/>
    </reaction>
</comment>
<evidence type="ECO:0000256" key="14">
    <source>
        <dbReference type="ARBA" id="ARBA00022801"/>
    </source>
</evidence>
<evidence type="ECO:0000256" key="16">
    <source>
        <dbReference type="ARBA" id="ARBA00022813"/>
    </source>
</evidence>
<dbReference type="InterPro" id="IPR033883">
    <property type="entry name" value="C2_III"/>
</dbReference>
<feature type="active site" evidence="23 24">
    <location>
        <position position="267"/>
    </location>
</feature>
<keyword evidence="9" id="KW-0963">Cytoplasm</keyword>
<feature type="active site" evidence="23 24">
    <location>
        <position position="110"/>
    </location>
</feature>
<dbReference type="SUPFAM" id="SSF54001">
    <property type="entry name" value="Cysteine proteinases"/>
    <property type="match status" value="1"/>
</dbReference>
<keyword evidence="17" id="KW-0106">Calcium</keyword>
<evidence type="ECO:0000256" key="13">
    <source>
        <dbReference type="ARBA" id="ARBA00022737"/>
    </source>
</evidence>
<feature type="active site" evidence="23 24">
    <location>
        <position position="291"/>
    </location>
</feature>
<comment type="cofactor">
    <cofactor evidence="2">
        <name>Ca(2+)</name>
        <dbReference type="ChEBI" id="CHEBI:29108"/>
    </cofactor>
</comment>
<gene>
    <name evidence="27" type="primary">CAPN1</name>
</gene>
<evidence type="ECO:0000256" key="17">
    <source>
        <dbReference type="ARBA" id="ARBA00022837"/>
    </source>
</evidence>
<keyword evidence="15 24" id="KW-0788">Thiol protease</keyword>
<evidence type="ECO:0000256" key="2">
    <source>
        <dbReference type="ARBA" id="ARBA00001913"/>
    </source>
</evidence>
<dbReference type="GO" id="GO:0004198">
    <property type="term" value="F:calcium-dependent cysteine-type endopeptidase activity"/>
    <property type="evidence" value="ECO:0007669"/>
    <property type="project" value="UniProtKB-EC"/>
</dbReference>
<comment type="similarity">
    <text evidence="5">Belongs to the peptidase C2 family.</text>
</comment>
<evidence type="ECO:0000256" key="7">
    <source>
        <dbReference type="ARBA" id="ARBA00020246"/>
    </source>
</evidence>
<evidence type="ECO:0000256" key="20">
    <source>
        <dbReference type="ARBA" id="ARBA00031878"/>
    </source>
</evidence>
<dbReference type="SMART" id="SM00720">
    <property type="entry name" value="calpain_III"/>
    <property type="match status" value="1"/>
</dbReference>
<dbReference type="GeneTree" id="ENSGT00940000159147"/>